<dbReference type="Proteomes" id="UP000811282">
    <property type="component" value="Unassembled WGS sequence"/>
</dbReference>
<dbReference type="EMBL" id="JAFJYC010000004">
    <property type="protein sequence ID" value="MBT9433491.1"/>
    <property type="molecule type" value="Genomic_DNA"/>
</dbReference>
<keyword evidence="1" id="KW-1133">Transmembrane helix</keyword>
<keyword evidence="1" id="KW-0812">Transmembrane</keyword>
<keyword evidence="3" id="KW-1185">Reference proteome</keyword>
<comment type="caution">
    <text evidence="2">The sequence shown here is derived from an EMBL/GenBank/DDBJ whole genome shotgun (WGS) entry which is preliminary data.</text>
</comment>
<organism evidence="2 3">
    <name type="scientific">Candidatus Sodalis endolongispinus</name>
    <dbReference type="NCBI Taxonomy" id="2812662"/>
    <lineage>
        <taxon>Bacteria</taxon>
        <taxon>Pseudomonadati</taxon>
        <taxon>Pseudomonadota</taxon>
        <taxon>Gammaproteobacteria</taxon>
        <taxon>Enterobacterales</taxon>
        <taxon>Bruguierivoracaceae</taxon>
        <taxon>Sodalis</taxon>
    </lineage>
</organism>
<accession>A0ABS5YEX8</accession>
<proteinExistence type="predicted"/>
<name>A0ABS5YEX8_9GAMM</name>
<gene>
    <name evidence="2" type="ORF">JZM24_17850</name>
</gene>
<reference evidence="2 3" key="1">
    <citation type="journal article" date="2021" name="Genome Biol. Evol.">
        <title>The evolution of interdependence in a four-way mealybug symbiosis.</title>
        <authorList>
            <person name="Garber A.I."/>
            <person name="Kupper M."/>
            <person name="Laetsch D.R."/>
            <person name="Weldon S.R."/>
            <person name="Ladinsky M.S."/>
            <person name="Bjorkman P.J."/>
            <person name="McCutcheon J.P."/>
        </authorList>
    </citation>
    <scope>NUCLEOTIDE SEQUENCE [LARGE SCALE GENOMIC DNA]</scope>
    <source>
        <strain evidence="2">SOD</strain>
    </source>
</reference>
<evidence type="ECO:0000313" key="2">
    <source>
        <dbReference type="EMBL" id="MBT9433491.1"/>
    </source>
</evidence>
<keyword evidence="1" id="KW-0472">Membrane</keyword>
<feature type="transmembrane region" description="Helical" evidence="1">
    <location>
        <begin position="180"/>
        <end position="200"/>
    </location>
</feature>
<evidence type="ECO:0000256" key="1">
    <source>
        <dbReference type="SAM" id="Phobius"/>
    </source>
</evidence>
<dbReference type="RefSeq" id="WP_215671437.1">
    <property type="nucleotide sequence ID" value="NZ_JAFJYC010000004.1"/>
</dbReference>
<sequence>MSVRLRKVLGDERPQSGMARRYPPAVMRPEALTDRRRGALLRTVRLRRGEEIQAETGLAFHRASLRRVPIAAAYAFVGLFGEQHDKAGARVRCAVERAFLDRSWAGRKTHSHAPPLHALWAGIPVALRQAQGQIFLHAAACPMGRFSGALRQGAWPILPATPPHGLRAGIPGAGLHGLQAWFASIFAVAPWGVIITRAIFIIRHIVVRMVAQH</sequence>
<protein>
    <submittedName>
        <fullName evidence="2">Uncharacterized protein</fullName>
    </submittedName>
</protein>
<evidence type="ECO:0000313" key="3">
    <source>
        <dbReference type="Proteomes" id="UP000811282"/>
    </source>
</evidence>